<dbReference type="Pfam" id="PF01584">
    <property type="entry name" value="CheW"/>
    <property type="match status" value="1"/>
</dbReference>
<dbReference type="InterPro" id="IPR036890">
    <property type="entry name" value="HATPase_C_sf"/>
</dbReference>
<keyword evidence="15" id="KW-0614">Plasmid</keyword>
<keyword evidence="6" id="KW-0418">Kinase</keyword>
<sequence length="1480" mass="157508">MMVSSAVSSTQSRSASRLQALTTVSEVIFAQLKEIAARLNAFSETPSSLPLSPQLFELTRIANFCGFWGVGNYLGALAELSFGIETVPVTTVDRAEYLERVKTLASGVNALGIHLKGVGSGLSVSYSALNERLSMVLRKARPQLLEMAPAEFAEIMFMVAPPSLEVEARWEPQPGASHESLLKALDSFAESPGADSARAVANVNPHRTLSGLFESVAALWVAGVSGALSSDVVKEYGRLQRVLAQGWPVIPPSPDHFLFSRLLHSIATATEVSGSVAALKQRYSLARPHVSTSGVDAVSMHDVAKKFGVAVSKFKDSYIQSAHANTPAPVAKMAAVLVKEAASLESPAFTSFAEALCRITGDWGSATDLAPDEWIRGASLLLLLQESADSWGNQETQARLNEIAERFQETGNTGPCASMQHTNRIQAIAKGCAALLTDAAELKVSIDGALRSVDTENLTDSQAEKIAEVAGGRTSKLLREIGGFCQSIGLKASIHLADQLVDLARKKESWATHEGRALLFDGLSRVTTLLARLRPSALIDIQTDEMGPFAPQAAEPTIEVPISPEIVRDEDDAVESPAPQAPDLAATDLPAEGDIAPQPAQADGPQLDGFTSAVTAPDEISEAPDEIIETSSETSVLFSGGTVTNIDAIEAMAAVDLDLGLDGFGDFDGADGPSRPRVRKPEIDPKELGRQFLASADGRGNSLDDLDDELLKVMFEESEQCMSAIEANLLKWQEGANNTQLRGTVSEARRHIHTLKGVCRTCGMMGVGAILHLMEDRLEITADDGIDLATDVPAYVVAMVEVRRVIEAERDRFESGGAMPDSSAAAPSEAPQQLPGGDEPVQPGEAVVDRGTGHEATPQAAWPGASRAQLARPAAERVGASSRNETSVRIPLHLAARVGDASSQLLAASRRSMEATERTKRLLREVESNVQRMHPVIRDLDILAASSIPSAISAATQGFDSLELDRYTSLQELVRRIREAYEDSTASIKLLADGLLNAQGEEQDQAQLSDDLQRKASELLLVGVASQRARLERVVSKACLDTGKSAELLIDPACRVPAAALDKLVPVFEHILRNAIAHGIEDSEKRRATGKSPTGTITIGAPTSAQQDASVVRVSIRDDGCGVDLAKVLGIAYAKGLAIRGENYSDAAIREFLFMPGFSTAASVNELAGRGVGLDVVRSSIAGLGGMVSIESAANMGTEFVLTLPTDTSSMHVVPVSANGYRCLIPLSLVMRIVPVSSSIGVELNPAAGTVTIAEDSFDLIELASRVPKVGAQQNAASRGHLVLMSESGVTKAVLVDAIGAQTRAVVRRLGPFVRDIPGMVAGTVLSNGEVGLVVNPLRLRPLGQEAGERSLAQSSTKRIMVVDDSSTVRLVTARFLRRLGFEVQTARDGLDALQQLSKGIQPDIFIFDLEMPGMGGFELIAEIKRKSEFETTPIVVISSRSADKHRERAKQLGASAYLSKPYEDSQLQAVLDRVIGLPV</sequence>
<dbReference type="SUPFAM" id="SSF55874">
    <property type="entry name" value="ATPase domain of HSP90 chaperone/DNA topoisomerase II/histidine kinase"/>
    <property type="match status" value="1"/>
</dbReference>
<dbReference type="Gene3D" id="3.40.50.2300">
    <property type="match status" value="1"/>
</dbReference>
<dbReference type="InterPro" id="IPR051315">
    <property type="entry name" value="Bact_Chemotaxis_CheA"/>
</dbReference>
<dbReference type="SMART" id="SM00448">
    <property type="entry name" value="REC"/>
    <property type="match status" value="1"/>
</dbReference>
<protein>
    <recommendedName>
        <fullName evidence="3">Chemotaxis protein CheA</fullName>
        <ecNumber evidence="2">2.7.13.3</ecNumber>
    </recommendedName>
</protein>
<dbReference type="PANTHER" id="PTHR43395">
    <property type="entry name" value="SENSOR HISTIDINE KINASE CHEA"/>
    <property type="match status" value="1"/>
</dbReference>
<dbReference type="InterPro" id="IPR001789">
    <property type="entry name" value="Sig_transdc_resp-reg_receiver"/>
</dbReference>
<keyword evidence="4 10" id="KW-0597">Phosphoprotein</keyword>
<dbReference type="Gene3D" id="2.30.30.40">
    <property type="entry name" value="SH3 Domains"/>
    <property type="match status" value="1"/>
</dbReference>
<comment type="catalytic activity">
    <reaction evidence="1">
        <text>ATP + protein L-histidine = ADP + protein N-phospho-L-histidine.</text>
        <dbReference type="EC" id="2.7.13.3"/>
    </reaction>
</comment>
<dbReference type="PANTHER" id="PTHR43395:SF8">
    <property type="entry name" value="HISTIDINE KINASE"/>
    <property type="match status" value="1"/>
</dbReference>
<gene>
    <name evidence="15" type="ORF">CBP36_19975</name>
</gene>
<keyword evidence="5" id="KW-0808">Transferase</keyword>
<feature type="domain" description="Response regulatory" evidence="13">
    <location>
        <begin position="1359"/>
        <end position="1476"/>
    </location>
</feature>
<dbReference type="SUPFAM" id="SSF50341">
    <property type="entry name" value="CheW-like"/>
    <property type="match status" value="1"/>
</dbReference>
<feature type="compositionally biased region" description="Low complexity" evidence="11">
    <location>
        <begin position="818"/>
        <end position="831"/>
    </location>
</feature>
<evidence type="ECO:0000256" key="9">
    <source>
        <dbReference type="PROSITE-ProRule" id="PRU00110"/>
    </source>
</evidence>
<dbReference type="Pfam" id="PF01627">
    <property type="entry name" value="Hpt"/>
    <property type="match status" value="1"/>
</dbReference>
<feature type="domain" description="Histidine kinase" evidence="12">
    <location>
        <begin position="1068"/>
        <end position="1208"/>
    </location>
</feature>
<evidence type="ECO:0000259" key="14">
    <source>
        <dbReference type="PROSITE" id="PS50894"/>
    </source>
</evidence>
<dbReference type="PROSITE" id="PS50109">
    <property type="entry name" value="HIS_KIN"/>
    <property type="match status" value="1"/>
</dbReference>
<dbReference type="RefSeq" id="WP_086929018.1">
    <property type="nucleotide sequence ID" value="NZ_CP021367.1"/>
</dbReference>
<dbReference type="PRINTS" id="PR00344">
    <property type="entry name" value="BCTRLSENSOR"/>
</dbReference>
<dbReference type="CDD" id="cd00088">
    <property type="entry name" value="HPT"/>
    <property type="match status" value="1"/>
</dbReference>
<dbReference type="InterPro" id="IPR003594">
    <property type="entry name" value="HATPase_dom"/>
</dbReference>
<accession>A0A240UIC4</accession>
<dbReference type="SUPFAM" id="SSF52172">
    <property type="entry name" value="CheY-like"/>
    <property type="match status" value="1"/>
</dbReference>
<dbReference type="InterPro" id="IPR008207">
    <property type="entry name" value="Sig_transdc_His_kin_Hpt_dom"/>
</dbReference>
<evidence type="ECO:0000256" key="6">
    <source>
        <dbReference type="ARBA" id="ARBA00022777"/>
    </source>
</evidence>
<evidence type="ECO:0000256" key="3">
    <source>
        <dbReference type="ARBA" id="ARBA00021495"/>
    </source>
</evidence>
<evidence type="ECO:0000259" key="12">
    <source>
        <dbReference type="PROSITE" id="PS50109"/>
    </source>
</evidence>
<dbReference type="EC" id="2.7.13.3" evidence="2"/>
<evidence type="ECO:0000256" key="8">
    <source>
        <dbReference type="ARBA" id="ARBA00035100"/>
    </source>
</evidence>
<evidence type="ECO:0000256" key="2">
    <source>
        <dbReference type="ARBA" id="ARBA00012438"/>
    </source>
</evidence>
<dbReference type="PROSITE" id="PS50110">
    <property type="entry name" value="RESPONSE_REGULATORY"/>
    <property type="match status" value="1"/>
</dbReference>
<dbReference type="Pfam" id="PF00072">
    <property type="entry name" value="Response_reg"/>
    <property type="match status" value="1"/>
</dbReference>
<dbReference type="Gene3D" id="3.30.565.10">
    <property type="entry name" value="Histidine kinase-like ATPase, C-terminal domain"/>
    <property type="match status" value="1"/>
</dbReference>
<feature type="modified residue" description="4-aspartylphosphate" evidence="10">
    <location>
        <position position="1409"/>
    </location>
</feature>
<dbReference type="InterPro" id="IPR002545">
    <property type="entry name" value="CheW-lke_dom"/>
</dbReference>
<feature type="region of interest" description="Disordered" evidence="11">
    <location>
        <begin position="814"/>
        <end position="885"/>
    </location>
</feature>
<name>A0A240UIC4_9BURK</name>
<evidence type="ECO:0000256" key="5">
    <source>
        <dbReference type="ARBA" id="ARBA00022679"/>
    </source>
</evidence>
<comment type="function">
    <text evidence="8">Involved in the transmission of sensory signals from the chemoreceptors to the flagellar motors. CheA is autophosphorylated; it can transfer its phosphate group to either CheB or CheY.</text>
</comment>
<keyword evidence="7" id="KW-0902">Two-component regulatory system</keyword>
<dbReference type="OrthoDB" id="9800897at2"/>
<evidence type="ECO:0000313" key="15">
    <source>
        <dbReference type="EMBL" id="ART61247.1"/>
    </source>
</evidence>
<dbReference type="Proteomes" id="UP000194440">
    <property type="component" value="Plasmid pACP4.1"/>
</dbReference>
<dbReference type="InterPro" id="IPR004358">
    <property type="entry name" value="Sig_transdc_His_kin-like_C"/>
</dbReference>
<feature type="domain" description="HPt" evidence="14">
    <location>
        <begin position="703"/>
        <end position="813"/>
    </location>
</feature>
<evidence type="ECO:0000256" key="11">
    <source>
        <dbReference type="SAM" id="MobiDB-lite"/>
    </source>
</evidence>
<dbReference type="SUPFAM" id="SSF47226">
    <property type="entry name" value="Histidine-containing phosphotransfer domain, HPT domain"/>
    <property type="match status" value="1"/>
</dbReference>
<reference evidence="15" key="1">
    <citation type="submission" date="2017-05" db="EMBL/GenBank/DDBJ databases">
        <title>Polyphasic characterization of four soil-derived phenanthrene-degrading Acidovorax strains and proposal of Acidovorax phenanthrenivorans sp. nov.</title>
        <authorList>
            <person name="Singleton D."/>
            <person name="Lee J."/>
            <person name="Dickey A.N."/>
            <person name="Stroud A."/>
            <person name="Scholl E.H."/>
            <person name="Wright F.A."/>
            <person name="Aitken M.D."/>
        </authorList>
    </citation>
    <scope>NUCLEOTIDE SEQUENCE</scope>
    <source>
        <strain evidence="15">P4</strain>
        <plasmid evidence="15">pACP4.1</plasmid>
    </source>
</reference>
<dbReference type="CDD" id="cd00156">
    <property type="entry name" value="REC"/>
    <property type="match status" value="1"/>
</dbReference>
<dbReference type="GO" id="GO:0000155">
    <property type="term" value="F:phosphorelay sensor kinase activity"/>
    <property type="evidence" value="ECO:0007669"/>
    <property type="project" value="UniProtKB-ARBA"/>
</dbReference>
<dbReference type="InterPro" id="IPR005467">
    <property type="entry name" value="His_kinase_dom"/>
</dbReference>
<dbReference type="FunFam" id="3.30.565.10:FF:000016">
    <property type="entry name" value="Chemotaxis protein CheA, putative"/>
    <property type="match status" value="1"/>
</dbReference>
<evidence type="ECO:0000256" key="1">
    <source>
        <dbReference type="ARBA" id="ARBA00000085"/>
    </source>
</evidence>
<dbReference type="InterPro" id="IPR036641">
    <property type="entry name" value="HPT_dom_sf"/>
</dbReference>
<dbReference type="GO" id="GO:0006935">
    <property type="term" value="P:chemotaxis"/>
    <property type="evidence" value="ECO:0007669"/>
    <property type="project" value="InterPro"/>
</dbReference>
<evidence type="ECO:0000256" key="4">
    <source>
        <dbReference type="ARBA" id="ARBA00022553"/>
    </source>
</evidence>
<evidence type="ECO:0000256" key="10">
    <source>
        <dbReference type="PROSITE-ProRule" id="PRU00169"/>
    </source>
</evidence>
<dbReference type="SMART" id="SM00387">
    <property type="entry name" value="HATPase_c"/>
    <property type="match status" value="1"/>
</dbReference>
<dbReference type="InterPro" id="IPR011006">
    <property type="entry name" value="CheY-like_superfamily"/>
</dbReference>
<dbReference type="KEGG" id="acip:CBP36_19975"/>
<evidence type="ECO:0000313" key="16">
    <source>
        <dbReference type="Proteomes" id="UP000194440"/>
    </source>
</evidence>
<dbReference type="Gene3D" id="1.20.120.160">
    <property type="entry name" value="HPT domain"/>
    <property type="match status" value="1"/>
</dbReference>
<dbReference type="PROSITE" id="PS50894">
    <property type="entry name" value="HPT"/>
    <property type="match status" value="1"/>
</dbReference>
<geneLocation type="plasmid" evidence="15 16">
    <name>pACP4.1</name>
</geneLocation>
<keyword evidence="16" id="KW-1185">Reference proteome</keyword>
<dbReference type="Pfam" id="PF02518">
    <property type="entry name" value="HATPase_c"/>
    <property type="match status" value="1"/>
</dbReference>
<feature type="region of interest" description="Disordered" evidence="11">
    <location>
        <begin position="571"/>
        <end position="605"/>
    </location>
</feature>
<evidence type="ECO:0000256" key="7">
    <source>
        <dbReference type="ARBA" id="ARBA00023012"/>
    </source>
</evidence>
<evidence type="ECO:0000259" key="13">
    <source>
        <dbReference type="PROSITE" id="PS50110"/>
    </source>
</evidence>
<dbReference type="InterPro" id="IPR036061">
    <property type="entry name" value="CheW-like_dom_sf"/>
</dbReference>
<organism evidence="15 16">
    <name type="scientific">Acidovorax carolinensis</name>
    <dbReference type="NCBI Taxonomy" id="553814"/>
    <lineage>
        <taxon>Bacteria</taxon>
        <taxon>Pseudomonadati</taxon>
        <taxon>Pseudomonadota</taxon>
        <taxon>Betaproteobacteria</taxon>
        <taxon>Burkholderiales</taxon>
        <taxon>Comamonadaceae</taxon>
        <taxon>Acidovorax</taxon>
    </lineage>
</organism>
<dbReference type="EMBL" id="CP021367">
    <property type="protein sequence ID" value="ART61247.1"/>
    <property type="molecule type" value="Genomic_DNA"/>
</dbReference>
<feature type="modified residue" description="Phosphohistidine" evidence="9">
    <location>
        <position position="753"/>
    </location>
</feature>
<proteinExistence type="predicted"/>